<keyword evidence="2" id="KW-0812">Transmembrane</keyword>
<reference evidence="3 4" key="1">
    <citation type="submission" date="2017-02" db="EMBL/GenBank/DDBJ databases">
        <authorList>
            <person name="Peterson S.W."/>
        </authorList>
    </citation>
    <scope>NUCLEOTIDE SEQUENCE [LARGE SCALE GENOMIC DNA]</scope>
    <source>
        <strain evidence="3 4">DSM 21481</strain>
    </source>
</reference>
<feature type="transmembrane region" description="Helical" evidence="2">
    <location>
        <begin position="29"/>
        <end position="47"/>
    </location>
</feature>
<evidence type="ECO:0000256" key="2">
    <source>
        <dbReference type="SAM" id="Phobius"/>
    </source>
</evidence>
<keyword evidence="4" id="KW-1185">Reference proteome</keyword>
<feature type="compositionally biased region" description="Polar residues" evidence="1">
    <location>
        <begin position="10"/>
        <end position="19"/>
    </location>
</feature>
<dbReference type="EMBL" id="FUZQ01000007">
    <property type="protein sequence ID" value="SKC78524.1"/>
    <property type="molecule type" value="Genomic_DNA"/>
</dbReference>
<dbReference type="Proteomes" id="UP000189777">
    <property type="component" value="Unassembled WGS sequence"/>
</dbReference>
<proteinExistence type="predicted"/>
<organism evidence="3 4">
    <name type="scientific">Krasilnikoviella flava</name>
    <dbReference type="NCBI Taxonomy" id="526729"/>
    <lineage>
        <taxon>Bacteria</taxon>
        <taxon>Bacillati</taxon>
        <taxon>Actinomycetota</taxon>
        <taxon>Actinomycetes</taxon>
        <taxon>Micrococcales</taxon>
        <taxon>Promicromonosporaceae</taxon>
        <taxon>Krasilnikoviella</taxon>
    </lineage>
</organism>
<accession>A0A1T5LRM0</accession>
<dbReference type="STRING" id="526729.SAMN04324258_3807"/>
<evidence type="ECO:0000313" key="3">
    <source>
        <dbReference type="EMBL" id="SKC78524.1"/>
    </source>
</evidence>
<evidence type="ECO:0000313" key="4">
    <source>
        <dbReference type="Proteomes" id="UP000189777"/>
    </source>
</evidence>
<feature type="region of interest" description="Disordered" evidence="1">
    <location>
        <begin position="1"/>
        <end position="22"/>
    </location>
</feature>
<keyword evidence="2" id="KW-0472">Membrane</keyword>
<evidence type="ECO:0000256" key="1">
    <source>
        <dbReference type="SAM" id="MobiDB-lite"/>
    </source>
</evidence>
<protein>
    <submittedName>
        <fullName evidence="3">Uncharacterized protein</fullName>
    </submittedName>
</protein>
<name>A0A1T5LRM0_9MICO</name>
<gene>
    <name evidence="3" type="ORF">SAMN04324258_3807</name>
</gene>
<sequence length="64" mass="6955">MKPTRVMAPTKTNPRSTPYRQRPHDVRTWLPAAVAVVVLSALLYGLAVGADYAVDVITGAAAYW</sequence>
<keyword evidence="2" id="KW-1133">Transmembrane helix</keyword>
<dbReference type="AlphaFoldDB" id="A0A1T5LRM0"/>